<evidence type="ECO:0000256" key="1">
    <source>
        <dbReference type="SAM" id="SignalP"/>
    </source>
</evidence>
<dbReference type="RefSeq" id="WP_143133359.1">
    <property type="nucleotide sequence ID" value="NZ_FPBO01000040.1"/>
</dbReference>
<keyword evidence="1" id="KW-0732">Signal</keyword>
<reference evidence="3" key="1">
    <citation type="submission" date="2016-10" db="EMBL/GenBank/DDBJ databases">
        <authorList>
            <person name="Varghese N."/>
            <person name="Submissions S."/>
        </authorList>
    </citation>
    <scope>NUCLEOTIDE SEQUENCE [LARGE SCALE GENOMIC DNA]</scope>
    <source>
        <strain evidence="3">CGMCC 1.11014</strain>
    </source>
</reference>
<evidence type="ECO:0000313" key="2">
    <source>
        <dbReference type="EMBL" id="SFV13780.1"/>
    </source>
</evidence>
<dbReference type="InterPro" id="IPR006311">
    <property type="entry name" value="TAT_signal"/>
</dbReference>
<dbReference type="EMBL" id="FPBO01000040">
    <property type="protein sequence ID" value="SFV13780.1"/>
    <property type="molecule type" value="Genomic_DNA"/>
</dbReference>
<dbReference type="AlphaFoldDB" id="A0A1I7LW30"/>
<accession>A0A1I7LW30</accession>
<organism evidence="2 3">
    <name type="scientific">Pseudoduganella namucuonensis</name>
    <dbReference type="NCBI Taxonomy" id="1035707"/>
    <lineage>
        <taxon>Bacteria</taxon>
        <taxon>Pseudomonadati</taxon>
        <taxon>Pseudomonadota</taxon>
        <taxon>Betaproteobacteria</taxon>
        <taxon>Burkholderiales</taxon>
        <taxon>Oxalobacteraceae</taxon>
        <taxon>Telluria group</taxon>
        <taxon>Pseudoduganella</taxon>
    </lineage>
</organism>
<gene>
    <name evidence="2" type="ORF">SAMN05216552_10406</name>
</gene>
<dbReference type="OrthoDB" id="9803686at2"/>
<name>A0A1I7LW30_9BURK</name>
<dbReference type="Proteomes" id="UP000199391">
    <property type="component" value="Unassembled WGS sequence"/>
</dbReference>
<evidence type="ECO:0000313" key="3">
    <source>
        <dbReference type="Proteomes" id="UP000199391"/>
    </source>
</evidence>
<dbReference type="PROSITE" id="PS51318">
    <property type="entry name" value="TAT"/>
    <property type="match status" value="1"/>
</dbReference>
<sequence>MQTRRTLLAAMAGFAAALLVKPAGAQALGKPFIVYDDELKNGWQNWSWAKVALSVPAGGGKPVKVEGDPWSALLLHRDAFSTEGYTKLTFIINGGVEGGQDLMIKAMAGGKPIESNFVIRPKAKTWAAVEVPLKEIGADGKTIDGISLQAQANPYSAYYVTRIQFE</sequence>
<keyword evidence="3" id="KW-1185">Reference proteome</keyword>
<protein>
    <submittedName>
        <fullName evidence="2">Uncharacterized protein</fullName>
    </submittedName>
</protein>
<dbReference type="STRING" id="1035707.SAMN05216552_10406"/>
<proteinExistence type="predicted"/>
<feature type="chain" id="PRO_5011780081" evidence="1">
    <location>
        <begin position="26"/>
        <end position="166"/>
    </location>
</feature>
<dbReference type="Gene3D" id="2.60.120.430">
    <property type="entry name" value="Galactose-binding lectin"/>
    <property type="match status" value="1"/>
</dbReference>
<feature type="signal peptide" evidence="1">
    <location>
        <begin position="1"/>
        <end position="25"/>
    </location>
</feature>